<dbReference type="RefSeq" id="WP_099472457.1">
    <property type="nucleotide sequence ID" value="NZ_CP041025.1"/>
</dbReference>
<dbReference type="Pfam" id="PF13550">
    <property type="entry name" value="Phage-tail_3"/>
    <property type="match status" value="1"/>
</dbReference>
<evidence type="ECO:0000259" key="1">
    <source>
        <dbReference type="Pfam" id="PF13550"/>
    </source>
</evidence>
<evidence type="ECO:0000259" key="2">
    <source>
        <dbReference type="Pfam" id="PF23666"/>
    </source>
</evidence>
<accession>A0A2G4YRE1</accession>
<evidence type="ECO:0000313" key="3">
    <source>
        <dbReference type="EMBL" id="PHZ84885.1"/>
    </source>
</evidence>
<dbReference type="OrthoDB" id="8445115at2"/>
<protein>
    <submittedName>
        <fullName evidence="3">Uncharacterized protein</fullName>
    </submittedName>
</protein>
<dbReference type="InterPro" id="IPR032876">
    <property type="entry name" value="J_dom"/>
</dbReference>
<name>A0A2G4YRE1_9PROT</name>
<gene>
    <name evidence="3" type="ORF">CRD36_09165</name>
</gene>
<feature type="domain" description="Rcc01698-like C-terminal" evidence="2">
    <location>
        <begin position="503"/>
        <end position="598"/>
    </location>
</feature>
<sequence>MASLVLTAVGTYFGGPIGGMIGGMVGQQVDKVIFSSHSSHTQEGPRLNDLTVQTSSYGVAIPRVYGTLRLPGNVVWSSGLKETRQEASESTGGKGGGATVKTVTYSYTVSFAVVLSGREIHDVGQIWADGKLLRDGAGKLAVDGAVRIYTGQPGQQPDPVIEALEGQENVNAFQGRAYVVFEDLALGEYANRIPNMTFEVVGDATGDVALATIVVDICRLSDLSAIDVSALDQRVAGYMIPGPVQSRRALEELAQIYHFDMVEQLEGLVFRPLGRPAVQMIADADVVKRGQGDTSGEKITRSRQHDLELPREIGMSFIDPARDYQTGHQRARRQTGASHMVKESSHALVLSASTAKAVSEVRLDLAWYGRERVQVVLPPRFADLSPGDVITLPAAGGDQEYMVQETELSPAGLICQAVKFSARLLDRVAVADSGAVPPQTVPDLAETMLFALDMPAITAEEVISPVMFWAVAAGAGKWEGARLYLSRDGGDSYSPLGAHVHPAVTGIVENFLSNGPTAYWDTASEILVRLDRADHGLASSDKGAVLRGANLAWVAGEIVQFQNAEELPDGRFRLTHLLRGRRGTEHYVAGHGAGAPFVLLTPAAVAVAGLNLADVGRALKLKAVTVGGLLDDTPAVDLVFQARVLTPFAPVRATATRDGAGNITLFWIRRSRVGGDWQDHADVPLGERYEKYDIEILDAAIPVRTLTSEAPTCFYPVTQQVSDFGAVQTSLTVRIMQLSDTVGRGQPLTVTL</sequence>
<dbReference type="Proteomes" id="UP000229730">
    <property type="component" value="Unassembled WGS sequence"/>
</dbReference>
<feature type="domain" description="Tip attachment protein J" evidence="1">
    <location>
        <begin position="247"/>
        <end position="407"/>
    </location>
</feature>
<keyword evidence="4" id="KW-1185">Reference proteome</keyword>
<dbReference type="Pfam" id="PF23666">
    <property type="entry name" value="Rcc01698_C"/>
    <property type="match status" value="1"/>
</dbReference>
<dbReference type="InParanoid" id="A0A2G4YRE1"/>
<comment type="caution">
    <text evidence="3">The sequence shown here is derived from an EMBL/GenBank/DDBJ whole genome shotgun (WGS) entry which is preliminary data.</text>
</comment>
<dbReference type="InterPro" id="IPR056490">
    <property type="entry name" value="Rcc01698_C"/>
</dbReference>
<proteinExistence type="predicted"/>
<dbReference type="EMBL" id="PDEM01000020">
    <property type="protein sequence ID" value="PHZ84885.1"/>
    <property type="molecule type" value="Genomic_DNA"/>
</dbReference>
<reference evidence="3 4" key="1">
    <citation type="submission" date="2017-10" db="EMBL/GenBank/DDBJ databases">
        <title>Frigbacter circumglobatus gen. nov. sp. nov., isolated from sediment cultured in situ.</title>
        <authorList>
            <person name="Zhao Z."/>
        </authorList>
    </citation>
    <scope>NUCLEOTIDE SEQUENCE [LARGE SCALE GENOMIC DNA]</scope>
    <source>
        <strain evidence="3 4">ZYL</strain>
    </source>
</reference>
<organism evidence="3 4">
    <name type="scientific">Paremcibacter congregatus</name>
    <dbReference type="NCBI Taxonomy" id="2043170"/>
    <lineage>
        <taxon>Bacteria</taxon>
        <taxon>Pseudomonadati</taxon>
        <taxon>Pseudomonadota</taxon>
        <taxon>Alphaproteobacteria</taxon>
        <taxon>Emcibacterales</taxon>
        <taxon>Emcibacteraceae</taxon>
        <taxon>Paremcibacter</taxon>
    </lineage>
</organism>
<evidence type="ECO:0000313" key="4">
    <source>
        <dbReference type="Proteomes" id="UP000229730"/>
    </source>
</evidence>
<dbReference type="AlphaFoldDB" id="A0A2G4YRE1"/>